<evidence type="ECO:0008006" key="5">
    <source>
        <dbReference type="Google" id="ProtNLM"/>
    </source>
</evidence>
<dbReference type="PANTHER" id="PTHR16184">
    <property type="entry name" value="ELONGATOR COMPLEX PROTEIN 6"/>
    <property type="match status" value="1"/>
</dbReference>
<dbReference type="GO" id="GO:0002098">
    <property type="term" value="P:tRNA wobble uridine modification"/>
    <property type="evidence" value="ECO:0007669"/>
    <property type="project" value="InterPro"/>
</dbReference>
<dbReference type="InParanoid" id="A0A0C2WVF2"/>
<protein>
    <recommendedName>
        <fullName evidence="5">Elongator complex protein 6</fullName>
    </recommendedName>
</protein>
<dbReference type="PANTHER" id="PTHR16184:SF6">
    <property type="entry name" value="ELONGATOR COMPLEX PROTEIN 6"/>
    <property type="match status" value="1"/>
</dbReference>
<organism evidence="3 4">
    <name type="scientific">Amanita muscaria (strain Koide BX008)</name>
    <dbReference type="NCBI Taxonomy" id="946122"/>
    <lineage>
        <taxon>Eukaryota</taxon>
        <taxon>Fungi</taxon>
        <taxon>Dikarya</taxon>
        <taxon>Basidiomycota</taxon>
        <taxon>Agaricomycotina</taxon>
        <taxon>Agaricomycetes</taxon>
        <taxon>Agaricomycetidae</taxon>
        <taxon>Agaricales</taxon>
        <taxon>Pluteineae</taxon>
        <taxon>Amanitaceae</taxon>
        <taxon>Amanita</taxon>
    </lineage>
</organism>
<comment type="similarity">
    <text evidence="2">Belongs to the ELP6 family.</text>
</comment>
<sequence>MTPTTTTTILPPFNLPTPIILLITDELSSPADFLLHRCLHQHLKLDKNNRVVVLSVSESLARWKSVASRSNVNLDNGSVEFIDVMSHVSPVPIRPDTSDTPSAFKANTLRPIFDIVLKSLNGSSEVNDVAGSSKLVILDDISTLEWIGFTSDDVVRFVRALRGACIKTNATLIVRHHRVSNDVANDDLFSHLYQMCTYHLEVRGLASGRSGSVSGEIALHAGPGTVPTKDSVNLLPRSGAMQYRLTDTSAVFFEKGTGGAVL</sequence>
<evidence type="ECO:0000256" key="2">
    <source>
        <dbReference type="ARBA" id="ARBA00008837"/>
    </source>
</evidence>
<accession>A0A0C2WVF2</accession>
<dbReference type="UniPathway" id="UPA00988"/>
<dbReference type="Gene3D" id="3.40.50.300">
    <property type="entry name" value="P-loop containing nucleotide triphosphate hydrolases"/>
    <property type="match status" value="1"/>
</dbReference>
<dbReference type="InterPro" id="IPR027417">
    <property type="entry name" value="P-loop_NTPase"/>
</dbReference>
<dbReference type="HOGENOM" id="CLU_073399_1_0_1"/>
<proteinExistence type="inferred from homology"/>
<dbReference type="InterPro" id="IPR018627">
    <property type="entry name" value="ELP6"/>
</dbReference>
<gene>
    <name evidence="3" type="ORF">M378DRAFT_83328</name>
</gene>
<dbReference type="AlphaFoldDB" id="A0A0C2WVF2"/>
<evidence type="ECO:0000256" key="1">
    <source>
        <dbReference type="ARBA" id="ARBA00005043"/>
    </source>
</evidence>
<dbReference type="Proteomes" id="UP000054549">
    <property type="component" value="Unassembled WGS sequence"/>
</dbReference>
<dbReference type="CDD" id="cd19495">
    <property type="entry name" value="Elp6"/>
    <property type="match status" value="1"/>
</dbReference>
<dbReference type="EMBL" id="KN818293">
    <property type="protein sequence ID" value="KIL60781.1"/>
    <property type="molecule type" value="Genomic_DNA"/>
</dbReference>
<evidence type="ECO:0000313" key="3">
    <source>
        <dbReference type="EMBL" id="KIL60781.1"/>
    </source>
</evidence>
<keyword evidence="4" id="KW-1185">Reference proteome</keyword>
<comment type="pathway">
    <text evidence="1">tRNA modification; 5-methoxycarbonylmethyl-2-thiouridine-tRNA biosynthesis.</text>
</comment>
<dbReference type="STRING" id="946122.A0A0C2WVF2"/>
<reference evidence="3 4" key="1">
    <citation type="submission" date="2014-04" db="EMBL/GenBank/DDBJ databases">
        <title>Evolutionary Origins and Diversification of the Mycorrhizal Mutualists.</title>
        <authorList>
            <consortium name="DOE Joint Genome Institute"/>
            <consortium name="Mycorrhizal Genomics Consortium"/>
            <person name="Kohler A."/>
            <person name="Kuo A."/>
            <person name="Nagy L.G."/>
            <person name="Floudas D."/>
            <person name="Copeland A."/>
            <person name="Barry K.W."/>
            <person name="Cichocki N."/>
            <person name="Veneault-Fourrey C."/>
            <person name="LaButti K."/>
            <person name="Lindquist E.A."/>
            <person name="Lipzen A."/>
            <person name="Lundell T."/>
            <person name="Morin E."/>
            <person name="Murat C."/>
            <person name="Riley R."/>
            <person name="Ohm R."/>
            <person name="Sun H."/>
            <person name="Tunlid A."/>
            <person name="Henrissat B."/>
            <person name="Grigoriev I.V."/>
            <person name="Hibbett D.S."/>
            <person name="Martin F."/>
        </authorList>
    </citation>
    <scope>NUCLEOTIDE SEQUENCE [LARGE SCALE GENOMIC DNA]</scope>
    <source>
        <strain evidence="3 4">Koide BX008</strain>
    </source>
</reference>
<dbReference type="OrthoDB" id="9995306at2759"/>
<name>A0A0C2WVF2_AMAMK</name>
<evidence type="ECO:0000313" key="4">
    <source>
        <dbReference type="Proteomes" id="UP000054549"/>
    </source>
</evidence>
<dbReference type="GO" id="GO:0033588">
    <property type="term" value="C:elongator holoenzyme complex"/>
    <property type="evidence" value="ECO:0007669"/>
    <property type="project" value="InterPro"/>
</dbReference>
<dbReference type="Pfam" id="PF09807">
    <property type="entry name" value="ELP6"/>
    <property type="match status" value="1"/>
</dbReference>